<organism evidence="1 2">
    <name type="scientific">Paraburkholderia caffeinilytica</name>
    <dbReference type="NCBI Taxonomy" id="1761016"/>
    <lineage>
        <taxon>Bacteria</taxon>
        <taxon>Pseudomonadati</taxon>
        <taxon>Pseudomonadota</taxon>
        <taxon>Betaproteobacteria</taxon>
        <taxon>Burkholderiales</taxon>
        <taxon>Burkholderiaceae</taxon>
        <taxon>Paraburkholderia</taxon>
    </lineage>
</organism>
<evidence type="ECO:0000313" key="1">
    <source>
        <dbReference type="EMBL" id="GGC48902.1"/>
    </source>
</evidence>
<evidence type="ECO:0008006" key="3">
    <source>
        <dbReference type="Google" id="ProtNLM"/>
    </source>
</evidence>
<dbReference type="InterPro" id="IPR021295">
    <property type="entry name" value="DUF2867"/>
</dbReference>
<proteinExistence type="predicted"/>
<dbReference type="Proteomes" id="UP000602004">
    <property type="component" value="Unassembled WGS sequence"/>
</dbReference>
<sequence length="180" mass="19594">MNTMNQPRNTTLTKARAVPMPGNSVLAPLYVGADLLDAFAIRLPAEASDDLEVLARAAFERQAWWIRALTRVRDVVMVTVGVKSSRAVGLAAAAHGPVIGFLPLLSKSATELVVGADDRHLDFRATIQLRADASNGRELLAGTVVHCHNRLGRIYLATIAPFHRVIVRANLERAVRAMRI</sequence>
<gene>
    <name evidence="1" type="ORF">GCM10011400_40350</name>
</gene>
<name>A0ABQ1MY58_9BURK</name>
<protein>
    <recommendedName>
        <fullName evidence="3">DUF2867 domain-containing protein</fullName>
    </recommendedName>
</protein>
<evidence type="ECO:0000313" key="2">
    <source>
        <dbReference type="Proteomes" id="UP000602004"/>
    </source>
</evidence>
<comment type="caution">
    <text evidence="1">The sequence shown here is derived from an EMBL/GenBank/DDBJ whole genome shotgun (WGS) entry which is preliminary data.</text>
</comment>
<accession>A0ABQ1MY58</accession>
<reference evidence="2" key="1">
    <citation type="journal article" date="2019" name="Int. J. Syst. Evol. Microbiol.">
        <title>The Global Catalogue of Microorganisms (GCM) 10K type strain sequencing project: providing services to taxonomists for standard genome sequencing and annotation.</title>
        <authorList>
            <consortium name="The Broad Institute Genomics Platform"/>
            <consortium name="The Broad Institute Genome Sequencing Center for Infectious Disease"/>
            <person name="Wu L."/>
            <person name="Ma J."/>
        </authorList>
    </citation>
    <scope>NUCLEOTIDE SEQUENCE [LARGE SCALE GENOMIC DNA]</scope>
    <source>
        <strain evidence="2">CGMCC 1.15103</strain>
    </source>
</reference>
<dbReference type="Pfam" id="PF11066">
    <property type="entry name" value="DUF2867"/>
    <property type="match status" value="1"/>
</dbReference>
<dbReference type="EMBL" id="BMHL01000006">
    <property type="protein sequence ID" value="GGC48902.1"/>
    <property type="molecule type" value="Genomic_DNA"/>
</dbReference>
<keyword evidence="2" id="KW-1185">Reference proteome</keyword>